<reference evidence="3" key="1">
    <citation type="submission" date="2020-08" db="EMBL/GenBank/DDBJ databases">
        <title>Multicomponent nature underlies the extraordinary mechanical properties of spider dragline silk.</title>
        <authorList>
            <person name="Kono N."/>
            <person name="Nakamura H."/>
            <person name="Mori M."/>
            <person name="Yoshida Y."/>
            <person name="Ohtoshi R."/>
            <person name="Malay A.D."/>
            <person name="Moran D.A.P."/>
            <person name="Tomita M."/>
            <person name="Numata K."/>
            <person name="Arakawa K."/>
        </authorList>
    </citation>
    <scope>NUCLEOTIDE SEQUENCE</scope>
</reference>
<feature type="compositionally biased region" description="Basic residues" evidence="1">
    <location>
        <begin position="308"/>
        <end position="320"/>
    </location>
</feature>
<comment type="caution">
    <text evidence="3">The sequence shown here is derived from an EMBL/GenBank/DDBJ whole genome shotgun (WGS) entry which is preliminary data.</text>
</comment>
<dbReference type="InterPro" id="IPR019315">
    <property type="entry name" value="MMTA2_N"/>
</dbReference>
<dbReference type="PANTHER" id="PTHR14580:SF0">
    <property type="entry name" value="MULTIPLE MYELOMA TUMOR-ASSOCIATED PROTEIN 2"/>
    <property type="match status" value="1"/>
</dbReference>
<feature type="compositionally biased region" description="Basic residues" evidence="1">
    <location>
        <begin position="188"/>
        <end position="206"/>
    </location>
</feature>
<sequence length="357" mass="41900">MKQKRLFSRWIFKSRFVTLDFFLMYNPSRGGVRGGADQFTWESVKTDKHRENYLGHSLKAPVGRSLKGKDITWYAKERKDVEDTKPTDKSELAAIKRAEQEAMLIALGHKIVRKESQALTKEEMTEALKRNVGNRDDMNIERVGGVGARSKVAHLTGTRNKNEGVVFETRRERVAVDDDYKEQSPSSKKTKAKKSKKHKKEKKKSRNRSDSEDLVDDSNINKKHKSERTEKYNMSDSEPESTSKHKKDKKLKRENFNYFDDSNSNKRYREKSSHKDRVRNDSSESDNHSSTRKKDKRYHDSNNFNPSKIKHKKKSKHRHRNSSDSEKDSHRTDNKRYKTQENDVYPKRCRHDTSESD</sequence>
<protein>
    <submittedName>
        <fullName evidence="3">Multiple myeloma tumor-associated protein 2 homolog</fullName>
    </submittedName>
</protein>
<dbReference type="Proteomes" id="UP000887013">
    <property type="component" value="Unassembled WGS sequence"/>
</dbReference>
<feature type="domain" description="Multiple myeloma tumor-associated protein 2-like N-terminal" evidence="2">
    <location>
        <begin position="31"/>
        <end position="108"/>
    </location>
</feature>
<dbReference type="InterPro" id="IPR039207">
    <property type="entry name" value="MMTAG2-like"/>
</dbReference>
<feature type="compositionally biased region" description="Basic and acidic residues" evidence="1">
    <location>
        <begin position="321"/>
        <end position="357"/>
    </location>
</feature>
<keyword evidence="4" id="KW-1185">Reference proteome</keyword>
<dbReference type="Pfam" id="PF10159">
    <property type="entry name" value="MMtag"/>
    <property type="match status" value="1"/>
</dbReference>
<dbReference type="AlphaFoldDB" id="A0A8X6U5H1"/>
<dbReference type="PANTHER" id="PTHR14580">
    <property type="entry name" value="MULTIPLE MYELOMA TUMOR-ASSOCIATED PROTEIN 2 FAMILY MEMBER"/>
    <property type="match status" value="1"/>
</dbReference>
<gene>
    <name evidence="3" type="primary">Mmtag2</name>
    <name evidence="3" type="ORF">NPIL_220081</name>
</gene>
<accession>A0A8X6U5H1</accession>
<feature type="compositionally biased region" description="Basic and acidic residues" evidence="1">
    <location>
        <begin position="270"/>
        <end position="289"/>
    </location>
</feature>
<evidence type="ECO:0000259" key="2">
    <source>
        <dbReference type="Pfam" id="PF10159"/>
    </source>
</evidence>
<feature type="region of interest" description="Disordered" evidence="1">
    <location>
        <begin position="177"/>
        <end position="357"/>
    </location>
</feature>
<organism evidence="3 4">
    <name type="scientific">Nephila pilipes</name>
    <name type="common">Giant wood spider</name>
    <name type="synonym">Nephila maculata</name>
    <dbReference type="NCBI Taxonomy" id="299642"/>
    <lineage>
        <taxon>Eukaryota</taxon>
        <taxon>Metazoa</taxon>
        <taxon>Ecdysozoa</taxon>
        <taxon>Arthropoda</taxon>
        <taxon>Chelicerata</taxon>
        <taxon>Arachnida</taxon>
        <taxon>Araneae</taxon>
        <taxon>Araneomorphae</taxon>
        <taxon>Entelegynae</taxon>
        <taxon>Araneoidea</taxon>
        <taxon>Nephilidae</taxon>
        <taxon>Nephila</taxon>
    </lineage>
</organism>
<dbReference type="EMBL" id="BMAW01022890">
    <property type="protein sequence ID" value="GFT80226.1"/>
    <property type="molecule type" value="Genomic_DNA"/>
</dbReference>
<evidence type="ECO:0000256" key="1">
    <source>
        <dbReference type="SAM" id="MobiDB-lite"/>
    </source>
</evidence>
<proteinExistence type="predicted"/>
<evidence type="ECO:0000313" key="3">
    <source>
        <dbReference type="EMBL" id="GFT80226.1"/>
    </source>
</evidence>
<dbReference type="OrthoDB" id="5390672at2759"/>
<name>A0A8X6U5H1_NEPPI</name>
<evidence type="ECO:0000313" key="4">
    <source>
        <dbReference type="Proteomes" id="UP000887013"/>
    </source>
</evidence>